<evidence type="ECO:0000313" key="2">
    <source>
        <dbReference type="Proteomes" id="UP001291623"/>
    </source>
</evidence>
<accession>A0AAE1RRM0</accession>
<dbReference type="EMBL" id="JAVYJV010000012">
    <property type="protein sequence ID" value="KAK4357050.1"/>
    <property type="molecule type" value="Genomic_DNA"/>
</dbReference>
<dbReference type="AlphaFoldDB" id="A0AAE1RRM0"/>
<evidence type="ECO:0000313" key="1">
    <source>
        <dbReference type="EMBL" id="KAK4357050.1"/>
    </source>
</evidence>
<reference evidence="1" key="1">
    <citation type="submission" date="2023-12" db="EMBL/GenBank/DDBJ databases">
        <title>Genome assembly of Anisodus tanguticus.</title>
        <authorList>
            <person name="Wang Y.-J."/>
        </authorList>
    </citation>
    <scope>NUCLEOTIDE SEQUENCE</scope>
    <source>
        <strain evidence="1">KB-2021</strain>
        <tissue evidence="1">Leaf</tissue>
    </source>
</reference>
<organism evidence="1 2">
    <name type="scientific">Anisodus tanguticus</name>
    <dbReference type="NCBI Taxonomy" id="243964"/>
    <lineage>
        <taxon>Eukaryota</taxon>
        <taxon>Viridiplantae</taxon>
        <taxon>Streptophyta</taxon>
        <taxon>Embryophyta</taxon>
        <taxon>Tracheophyta</taxon>
        <taxon>Spermatophyta</taxon>
        <taxon>Magnoliopsida</taxon>
        <taxon>eudicotyledons</taxon>
        <taxon>Gunneridae</taxon>
        <taxon>Pentapetalae</taxon>
        <taxon>asterids</taxon>
        <taxon>lamiids</taxon>
        <taxon>Solanales</taxon>
        <taxon>Solanaceae</taxon>
        <taxon>Solanoideae</taxon>
        <taxon>Hyoscyameae</taxon>
        <taxon>Anisodus</taxon>
    </lineage>
</organism>
<keyword evidence="2" id="KW-1185">Reference proteome</keyword>
<proteinExistence type="predicted"/>
<comment type="caution">
    <text evidence="1">The sequence shown here is derived from an EMBL/GenBank/DDBJ whole genome shotgun (WGS) entry which is preliminary data.</text>
</comment>
<name>A0AAE1RRM0_9SOLA</name>
<sequence>MEQSKVIEEGNTGSARTWANVVTGNKLAGRGMPLEFIAPQIEDGVTIVELDEDELKEENVIEIPTK</sequence>
<dbReference type="Proteomes" id="UP001291623">
    <property type="component" value="Unassembled WGS sequence"/>
</dbReference>
<gene>
    <name evidence="1" type="ORF">RND71_022660</name>
</gene>
<protein>
    <submittedName>
        <fullName evidence="1">Uncharacterized protein</fullName>
    </submittedName>
</protein>